<dbReference type="InParanoid" id="A0A0C3C1D4"/>
<dbReference type="AlphaFoldDB" id="A0A0C3C1D4"/>
<name>A0A0C3C1D4_PILCF</name>
<proteinExistence type="predicted"/>
<protein>
    <submittedName>
        <fullName evidence="1">Uncharacterized protein</fullName>
    </submittedName>
</protein>
<dbReference type="OrthoDB" id="10003767at2759"/>
<keyword evidence="2" id="KW-1185">Reference proteome</keyword>
<dbReference type="HOGENOM" id="CLU_1806928_0_0_1"/>
<reference evidence="1 2" key="1">
    <citation type="submission" date="2014-04" db="EMBL/GenBank/DDBJ databases">
        <authorList>
            <consortium name="DOE Joint Genome Institute"/>
            <person name="Kuo A."/>
            <person name="Tarkka M."/>
            <person name="Buscot F."/>
            <person name="Kohler A."/>
            <person name="Nagy L.G."/>
            <person name="Floudas D."/>
            <person name="Copeland A."/>
            <person name="Barry K.W."/>
            <person name="Cichocki N."/>
            <person name="Veneault-Fourrey C."/>
            <person name="LaButti K."/>
            <person name="Lindquist E.A."/>
            <person name="Lipzen A."/>
            <person name="Lundell T."/>
            <person name="Morin E."/>
            <person name="Murat C."/>
            <person name="Sun H."/>
            <person name="Tunlid A."/>
            <person name="Henrissat B."/>
            <person name="Grigoriev I.V."/>
            <person name="Hibbett D.S."/>
            <person name="Martin F."/>
            <person name="Nordberg H.P."/>
            <person name="Cantor M.N."/>
            <person name="Hua S.X."/>
        </authorList>
    </citation>
    <scope>NUCLEOTIDE SEQUENCE [LARGE SCALE GENOMIC DNA]</scope>
    <source>
        <strain evidence="1 2">F 1598</strain>
    </source>
</reference>
<reference evidence="2" key="2">
    <citation type="submission" date="2015-01" db="EMBL/GenBank/DDBJ databases">
        <title>Evolutionary Origins and Diversification of the Mycorrhizal Mutualists.</title>
        <authorList>
            <consortium name="DOE Joint Genome Institute"/>
            <consortium name="Mycorrhizal Genomics Consortium"/>
            <person name="Kohler A."/>
            <person name="Kuo A."/>
            <person name="Nagy L.G."/>
            <person name="Floudas D."/>
            <person name="Copeland A."/>
            <person name="Barry K.W."/>
            <person name="Cichocki N."/>
            <person name="Veneault-Fourrey C."/>
            <person name="LaButti K."/>
            <person name="Lindquist E.A."/>
            <person name="Lipzen A."/>
            <person name="Lundell T."/>
            <person name="Morin E."/>
            <person name="Murat C."/>
            <person name="Riley R."/>
            <person name="Ohm R."/>
            <person name="Sun H."/>
            <person name="Tunlid A."/>
            <person name="Henrissat B."/>
            <person name="Grigoriev I.V."/>
            <person name="Hibbett D.S."/>
            <person name="Martin F."/>
        </authorList>
    </citation>
    <scope>NUCLEOTIDE SEQUENCE [LARGE SCALE GENOMIC DNA]</scope>
    <source>
        <strain evidence="2">F 1598</strain>
    </source>
</reference>
<evidence type="ECO:0000313" key="2">
    <source>
        <dbReference type="Proteomes" id="UP000054166"/>
    </source>
</evidence>
<accession>A0A0C3C1D4</accession>
<sequence length="143" mass="16215">MTTVLQIRSVRLTCMQEVFEGENLSQQWRGLIKRAWDDAATLSLGKICGAIMSLKFKQYGSLKPDASTKNILGPRIDPTLSLHRHRPIADTGPWPVSQPVGPFLALATRELQWLESETGRQLFDEYRQKMHPNEDRSKTPSVP</sequence>
<dbReference type="EMBL" id="KN832991">
    <property type="protein sequence ID" value="KIM83417.1"/>
    <property type="molecule type" value="Genomic_DNA"/>
</dbReference>
<organism evidence="1 2">
    <name type="scientific">Piloderma croceum (strain F 1598)</name>
    <dbReference type="NCBI Taxonomy" id="765440"/>
    <lineage>
        <taxon>Eukaryota</taxon>
        <taxon>Fungi</taxon>
        <taxon>Dikarya</taxon>
        <taxon>Basidiomycota</taxon>
        <taxon>Agaricomycotina</taxon>
        <taxon>Agaricomycetes</taxon>
        <taxon>Agaricomycetidae</taxon>
        <taxon>Atheliales</taxon>
        <taxon>Atheliaceae</taxon>
        <taxon>Piloderma</taxon>
    </lineage>
</organism>
<dbReference type="Proteomes" id="UP000054166">
    <property type="component" value="Unassembled WGS sequence"/>
</dbReference>
<gene>
    <name evidence="1" type="ORF">PILCRDRAFT_443268</name>
</gene>
<evidence type="ECO:0000313" key="1">
    <source>
        <dbReference type="EMBL" id="KIM83417.1"/>
    </source>
</evidence>